<dbReference type="Proteomes" id="UP001230649">
    <property type="component" value="Unassembled WGS sequence"/>
</dbReference>
<organism evidence="1 2">
    <name type="scientific">Naganishia adeliensis</name>
    <dbReference type="NCBI Taxonomy" id="92952"/>
    <lineage>
        <taxon>Eukaryota</taxon>
        <taxon>Fungi</taxon>
        <taxon>Dikarya</taxon>
        <taxon>Basidiomycota</taxon>
        <taxon>Agaricomycotina</taxon>
        <taxon>Tremellomycetes</taxon>
        <taxon>Filobasidiales</taxon>
        <taxon>Filobasidiaceae</taxon>
        <taxon>Naganishia</taxon>
    </lineage>
</organism>
<accession>A0ACC2VAM1</accession>
<protein>
    <submittedName>
        <fullName evidence="1">Uncharacterized protein</fullName>
    </submittedName>
</protein>
<proteinExistence type="predicted"/>
<comment type="caution">
    <text evidence="1">The sequence shown here is derived from an EMBL/GenBank/DDBJ whole genome shotgun (WGS) entry which is preliminary data.</text>
</comment>
<evidence type="ECO:0000313" key="2">
    <source>
        <dbReference type="Proteomes" id="UP001230649"/>
    </source>
</evidence>
<reference evidence="1" key="1">
    <citation type="submission" date="2023-04" db="EMBL/GenBank/DDBJ databases">
        <title>Draft Genome sequencing of Naganishia species isolated from polar environments using Oxford Nanopore Technology.</title>
        <authorList>
            <person name="Leo P."/>
            <person name="Venkateswaran K."/>
        </authorList>
    </citation>
    <scope>NUCLEOTIDE SEQUENCE</scope>
    <source>
        <strain evidence="1">MNA-CCFEE 5262</strain>
    </source>
</reference>
<name>A0ACC2VAM1_9TREE</name>
<gene>
    <name evidence="1" type="ORF">QFC20_006527</name>
</gene>
<sequence>MEEALLGPVRCYDVAIQFCCSVLALFHTGATPGSLFTTTDIPSFLKFGDLRIIRRKSKSKVNPTSGTLKTVGFDLSFPVHSFSGQNEKQHVTVRHKISTAETKEGVLYDFGLYLVATLLRRGQLAGDPTLDDVWNADEEEVTVKPGCYGDPVFVSSTQSGFYMGEMPASDNGFRHMLQKAQLQKRLSGDLSWADYYENIDYEFTTAAILATSKEDHMMDAARPFLALTKVKETDAIKSDPQLRILARDFNDLAWCLKSRSNAWTRRSEFREHYHDKPEAAYEVFHIVRTLFLKRYRHIILQQEESSMLLQDLDDVTNSEEVRSRVTSLAGGVSTLPQDLAQLGGKAERLLQAARTEIAYEMDSLRLDPVGVFEKCDDFESENDVDAGFSEYSDETDYVRDDVFHDDASAQAQVPEDQDQADAFDDHDEITDDDLEMFSGASILDAQSVSSTVPDHSV</sequence>
<keyword evidence="2" id="KW-1185">Reference proteome</keyword>
<dbReference type="EMBL" id="JASBWS010000118">
    <property type="protein sequence ID" value="KAJ9095926.1"/>
    <property type="molecule type" value="Genomic_DNA"/>
</dbReference>
<evidence type="ECO:0000313" key="1">
    <source>
        <dbReference type="EMBL" id="KAJ9095926.1"/>
    </source>
</evidence>